<sequence length="232" mass="24994">MSREQILATLRTSLASNRAWLEAEAQKAPHTPPPFVLPPADDLAAQFAAELTKLEGRVYQVADDEEALETIATLLEARKATMAVAWDRAQIGLPGLDTLLAERGVQVLDPVVRDEARKAQLQVLEPAPVCLSGAEFAIAESGSLVLYHGPGRPRLASLLAPTHIAVIRSDQIVRGLGEAMTRLRERYAGTLFDATSNLTFISGPSRTADIEMTLSLGIHGPPELHVVLVQTP</sequence>
<accession>A0A2H3KWG5</accession>
<organism evidence="2 3">
    <name type="scientific">Candidatus Chloroploca asiatica</name>
    <dbReference type="NCBI Taxonomy" id="1506545"/>
    <lineage>
        <taxon>Bacteria</taxon>
        <taxon>Bacillati</taxon>
        <taxon>Chloroflexota</taxon>
        <taxon>Chloroflexia</taxon>
        <taxon>Chloroflexales</taxon>
        <taxon>Chloroflexineae</taxon>
        <taxon>Oscillochloridaceae</taxon>
        <taxon>Candidatus Chloroploca</taxon>
    </lineage>
</organism>
<gene>
    <name evidence="2" type="ORF">A9Q02_16280</name>
</gene>
<name>A0A2H3KWG5_9CHLR</name>
<dbReference type="OrthoDB" id="9794157at2"/>
<dbReference type="PANTHER" id="PTHR43682">
    <property type="entry name" value="LACTATE UTILIZATION PROTEIN C"/>
    <property type="match status" value="1"/>
</dbReference>
<dbReference type="Gene3D" id="3.40.50.10420">
    <property type="entry name" value="NagB/RpiA/CoA transferase-like"/>
    <property type="match status" value="1"/>
</dbReference>
<protein>
    <recommendedName>
        <fullName evidence="1">LUD domain-containing protein</fullName>
    </recommendedName>
</protein>
<dbReference type="RefSeq" id="WP_097653697.1">
    <property type="nucleotide sequence ID" value="NZ_LYXE01000106.1"/>
</dbReference>
<dbReference type="AlphaFoldDB" id="A0A2H3KWG5"/>
<keyword evidence="3" id="KW-1185">Reference proteome</keyword>
<dbReference type="Pfam" id="PF02589">
    <property type="entry name" value="LUD_dom"/>
    <property type="match status" value="1"/>
</dbReference>
<evidence type="ECO:0000313" key="2">
    <source>
        <dbReference type="EMBL" id="PDV98271.1"/>
    </source>
</evidence>
<dbReference type="PANTHER" id="PTHR43682:SF1">
    <property type="entry name" value="LACTATE UTILIZATION PROTEIN C"/>
    <property type="match status" value="1"/>
</dbReference>
<dbReference type="Proteomes" id="UP000220922">
    <property type="component" value="Unassembled WGS sequence"/>
</dbReference>
<dbReference type="EMBL" id="LYXE01000106">
    <property type="protein sequence ID" value="PDV98271.1"/>
    <property type="molecule type" value="Genomic_DNA"/>
</dbReference>
<evidence type="ECO:0000259" key="1">
    <source>
        <dbReference type="Pfam" id="PF02589"/>
    </source>
</evidence>
<dbReference type="InterPro" id="IPR003741">
    <property type="entry name" value="LUD_dom"/>
</dbReference>
<reference evidence="2 3" key="1">
    <citation type="submission" date="2016-05" db="EMBL/GenBank/DDBJ databases">
        <authorList>
            <person name="Lavstsen T."/>
            <person name="Jespersen J.S."/>
        </authorList>
    </citation>
    <scope>NUCLEOTIDE SEQUENCE [LARGE SCALE GENOMIC DNA]</scope>
    <source>
        <strain evidence="2 3">B7-9</strain>
    </source>
</reference>
<dbReference type="InterPro" id="IPR037171">
    <property type="entry name" value="NagB/RpiA_transferase-like"/>
</dbReference>
<comment type="caution">
    <text evidence="2">The sequence shown here is derived from an EMBL/GenBank/DDBJ whole genome shotgun (WGS) entry which is preliminary data.</text>
</comment>
<feature type="domain" description="LUD" evidence="1">
    <location>
        <begin position="45"/>
        <end position="229"/>
    </location>
</feature>
<evidence type="ECO:0000313" key="3">
    <source>
        <dbReference type="Proteomes" id="UP000220922"/>
    </source>
</evidence>
<dbReference type="SUPFAM" id="SSF100950">
    <property type="entry name" value="NagB/RpiA/CoA transferase-like"/>
    <property type="match status" value="1"/>
</dbReference>
<proteinExistence type="predicted"/>
<dbReference type="InterPro" id="IPR024185">
    <property type="entry name" value="FTHF_cligase-like_sf"/>
</dbReference>